<dbReference type="InterPro" id="IPR001019">
    <property type="entry name" value="Gprotein_alpha_su"/>
</dbReference>
<feature type="binding site" evidence="9">
    <location>
        <begin position="266"/>
        <end position="272"/>
    </location>
    <ligand>
        <name>GTP</name>
        <dbReference type="ChEBI" id="CHEBI:37565"/>
    </ligand>
</feature>
<protein>
    <submittedName>
        <fullName evidence="12">G-protein alpha subunit domain-containing protein</fullName>
    </submittedName>
</protein>
<dbReference type="Gene3D" id="1.10.400.10">
    <property type="entry name" value="GI Alpha 1, domain 2-like"/>
    <property type="match status" value="1"/>
</dbReference>
<gene>
    <name evidence="12" type="ORF">DdX_00231</name>
</gene>
<keyword evidence="5 9" id="KW-0342">GTP-binding</keyword>
<feature type="region of interest" description="Disordered" evidence="11">
    <location>
        <begin position="52"/>
        <end position="85"/>
    </location>
</feature>
<dbReference type="GO" id="GO:0005737">
    <property type="term" value="C:cytoplasm"/>
    <property type="evidence" value="ECO:0007669"/>
    <property type="project" value="TreeGrafter"/>
</dbReference>
<feature type="binding site" evidence="10">
    <location>
        <position position="136"/>
    </location>
    <ligand>
        <name>Mg(2+)</name>
        <dbReference type="ChEBI" id="CHEBI:18420"/>
    </ligand>
</feature>
<dbReference type="GO" id="GO:0046872">
    <property type="term" value="F:metal ion binding"/>
    <property type="evidence" value="ECO:0007669"/>
    <property type="project" value="UniProtKB-KW"/>
</dbReference>
<dbReference type="CDD" id="cd00066">
    <property type="entry name" value="G-alpha"/>
    <property type="match status" value="1"/>
</dbReference>
<evidence type="ECO:0000256" key="4">
    <source>
        <dbReference type="ARBA" id="ARBA00022842"/>
    </source>
</evidence>
<dbReference type="PANTHER" id="PTHR10218">
    <property type="entry name" value="GTP-BINDING PROTEIN ALPHA SUBUNIT"/>
    <property type="match status" value="1"/>
</dbReference>
<dbReference type="Gene3D" id="3.40.50.300">
    <property type="entry name" value="P-loop containing nucleotide triphosphate hydrolases"/>
    <property type="match status" value="1"/>
</dbReference>
<evidence type="ECO:0000256" key="1">
    <source>
        <dbReference type="ARBA" id="ARBA00022707"/>
    </source>
</evidence>
<evidence type="ECO:0000256" key="5">
    <source>
        <dbReference type="ARBA" id="ARBA00023134"/>
    </source>
</evidence>
<evidence type="ECO:0000256" key="9">
    <source>
        <dbReference type="PIRSR" id="PIRSR601019-1"/>
    </source>
</evidence>
<dbReference type="GO" id="GO:0005834">
    <property type="term" value="C:heterotrimeric G-protein complex"/>
    <property type="evidence" value="ECO:0007669"/>
    <property type="project" value="TreeGrafter"/>
</dbReference>
<dbReference type="GO" id="GO:0003924">
    <property type="term" value="F:GTPase activity"/>
    <property type="evidence" value="ECO:0007669"/>
    <property type="project" value="InterPro"/>
</dbReference>
<keyword evidence="1" id="KW-0519">Myristate</keyword>
<feature type="binding site" evidence="9">
    <location>
        <begin position="132"/>
        <end position="137"/>
    </location>
    <ligand>
        <name>GTP</name>
        <dbReference type="ChEBI" id="CHEBI:37565"/>
    </ligand>
</feature>
<dbReference type="Proteomes" id="UP001201812">
    <property type="component" value="Unassembled WGS sequence"/>
</dbReference>
<keyword evidence="8" id="KW-0449">Lipoprotein</keyword>
<dbReference type="SMART" id="SM00275">
    <property type="entry name" value="G_alpha"/>
    <property type="match status" value="1"/>
</dbReference>
<reference evidence="12" key="1">
    <citation type="submission" date="2022-01" db="EMBL/GenBank/DDBJ databases">
        <title>Genome Sequence Resource for Two Populations of Ditylenchus destructor, the Migratory Endoparasitic Phytonematode.</title>
        <authorList>
            <person name="Zhang H."/>
            <person name="Lin R."/>
            <person name="Xie B."/>
        </authorList>
    </citation>
    <scope>NUCLEOTIDE SEQUENCE</scope>
    <source>
        <strain evidence="12">BazhouSP</strain>
    </source>
</reference>
<keyword evidence="4 10" id="KW-0460">Magnesium</keyword>
<dbReference type="PROSITE" id="PS51882">
    <property type="entry name" value="G_ALPHA"/>
    <property type="match status" value="1"/>
</dbReference>
<evidence type="ECO:0000256" key="10">
    <source>
        <dbReference type="PIRSR" id="PIRSR601019-2"/>
    </source>
</evidence>
<comment type="caution">
    <text evidence="12">The sequence shown here is derived from an EMBL/GenBank/DDBJ whole genome shotgun (WGS) entry which is preliminary data.</text>
</comment>
<evidence type="ECO:0000313" key="12">
    <source>
        <dbReference type="EMBL" id="KAI1728078.1"/>
    </source>
</evidence>
<dbReference type="PANTHER" id="PTHR10218:SF362">
    <property type="entry name" value="G PROTEIN ALPHA O SUBUNIT"/>
    <property type="match status" value="1"/>
</dbReference>
<keyword evidence="7" id="KW-0807">Transducer</keyword>
<keyword evidence="2 10" id="KW-0479">Metal-binding</keyword>
<evidence type="ECO:0000256" key="7">
    <source>
        <dbReference type="ARBA" id="ARBA00023224"/>
    </source>
</evidence>
<feature type="binding site" evidence="9">
    <location>
        <position position="416"/>
    </location>
    <ligand>
        <name>GTP</name>
        <dbReference type="ChEBI" id="CHEBI:37565"/>
    </ligand>
</feature>
<dbReference type="AlphaFoldDB" id="A0AAD4NEW0"/>
<evidence type="ECO:0000256" key="2">
    <source>
        <dbReference type="ARBA" id="ARBA00022723"/>
    </source>
</evidence>
<dbReference type="GO" id="GO:0001664">
    <property type="term" value="F:G protein-coupled receptor binding"/>
    <property type="evidence" value="ECO:0007669"/>
    <property type="project" value="TreeGrafter"/>
</dbReference>
<proteinExistence type="predicted"/>
<dbReference type="InterPro" id="IPR001408">
    <property type="entry name" value="Gprotein_alpha_I"/>
</dbReference>
<accession>A0AAD4NEW0</accession>
<sequence>MGNCEGFVHKLTAVGGNNRNGGHHSPVSSANAAKQILSGENHGASVIRVEPGRNPQTATLEGMDNSLKDRPLSGNNNRISFPSPNSVVPSMQNISGVNTRATEISRKIDEDLFAENKAMEKVIKLLLLGPSESGKSTVLKQMRIIHLNGFSMDELWARRPLIYLNLVQSMVQLLNGLRRFGVKLSIEREIDANIILSLSPHDPQLANRLPERVYFALKRLWSDEKIQYIHEERRSEFYLMDCAKYFLDDLDRIYEVDYVPTIADILFARMETIGVTEIRYRYKNMEFRIFDVGGQKTERRKWIHIFDNVNSIFFIAAISEYDQMMREDQDTNRLHDAIELFRNIGNNPLFAKVQIILFLNKKDLFEEKITRVPLTACFPNYRYKNDYKNAAIYITKKFEQQIRDKQKMVYTHLCCATDTDHIQFVTNSVTDMIIAENFKQTGIF</sequence>
<dbReference type="SUPFAM" id="SSF47895">
    <property type="entry name" value="Transducin (alpha subunit), insertion domain"/>
    <property type="match status" value="1"/>
</dbReference>
<evidence type="ECO:0000256" key="8">
    <source>
        <dbReference type="ARBA" id="ARBA00023288"/>
    </source>
</evidence>
<dbReference type="GO" id="GO:0007188">
    <property type="term" value="P:adenylate cyclase-modulating G protein-coupled receptor signaling pathway"/>
    <property type="evidence" value="ECO:0007669"/>
    <property type="project" value="InterPro"/>
</dbReference>
<dbReference type="InterPro" id="IPR027417">
    <property type="entry name" value="P-loop_NTPase"/>
</dbReference>
<feature type="binding site" evidence="9">
    <location>
        <begin position="291"/>
        <end position="295"/>
    </location>
    <ligand>
        <name>GTP</name>
        <dbReference type="ChEBI" id="CHEBI:37565"/>
    </ligand>
</feature>
<keyword evidence="3 9" id="KW-0547">Nucleotide-binding</keyword>
<dbReference type="InterPro" id="IPR011025">
    <property type="entry name" value="GproteinA_insert"/>
</dbReference>
<dbReference type="FunFam" id="3.40.50.300:FF:002307">
    <property type="entry name" value="Guanine nucleotide-binding protein G(k) subunit alpha"/>
    <property type="match status" value="1"/>
</dbReference>
<dbReference type="SUPFAM" id="SSF52540">
    <property type="entry name" value="P-loop containing nucleoside triphosphate hydrolases"/>
    <property type="match status" value="1"/>
</dbReference>
<keyword evidence="13" id="KW-1185">Reference proteome</keyword>
<evidence type="ECO:0000256" key="11">
    <source>
        <dbReference type="SAM" id="MobiDB-lite"/>
    </source>
</evidence>
<feature type="compositionally biased region" description="Polar residues" evidence="11">
    <location>
        <begin position="73"/>
        <end position="85"/>
    </location>
</feature>
<dbReference type="GO" id="GO:0031683">
    <property type="term" value="F:G-protein beta/gamma-subunit complex binding"/>
    <property type="evidence" value="ECO:0007669"/>
    <property type="project" value="InterPro"/>
</dbReference>
<dbReference type="Pfam" id="PF00503">
    <property type="entry name" value="G-alpha"/>
    <property type="match status" value="1"/>
</dbReference>
<feature type="binding site" evidence="10">
    <location>
        <position position="272"/>
    </location>
    <ligand>
        <name>Mg(2+)</name>
        <dbReference type="ChEBI" id="CHEBI:18420"/>
    </ligand>
</feature>
<feature type="binding site" evidence="9">
    <location>
        <begin position="360"/>
        <end position="363"/>
    </location>
    <ligand>
        <name>GTP</name>
        <dbReference type="ChEBI" id="CHEBI:37565"/>
    </ligand>
</feature>
<name>A0AAD4NEW0_9BILA</name>
<evidence type="ECO:0000313" key="13">
    <source>
        <dbReference type="Proteomes" id="UP001201812"/>
    </source>
</evidence>
<keyword evidence="6" id="KW-0564">Palmitate</keyword>
<evidence type="ECO:0000256" key="6">
    <source>
        <dbReference type="ARBA" id="ARBA00023139"/>
    </source>
</evidence>
<dbReference type="PRINTS" id="PR00441">
    <property type="entry name" value="GPROTEINAI"/>
</dbReference>
<evidence type="ECO:0000256" key="3">
    <source>
        <dbReference type="ARBA" id="ARBA00022741"/>
    </source>
</evidence>
<dbReference type="PRINTS" id="PR00318">
    <property type="entry name" value="GPROTEINA"/>
</dbReference>
<dbReference type="EMBL" id="JAKKPZ010000001">
    <property type="protein sequence ID" value="KAI1728078.1"/>
    <property type="molecule type" value="Genomic_DNA"/>
</dbReference>
<dbReference type="GO" id="GO:0005525">
    <property type="term" value="F:GTP binding"/>
    <property type="evidence" value="ECO:0007669"/>
    <property type="project" value="UniProtKB-KW"/>
</dbReference>
<organism evidence="12 13">
    <name type="scientific">Ditylenchus destructor</name>
    <dbReference type="NCBI Taxonomy" id="166010"/>
    <lineage>
        <taxon>Eukaryota</taxon>
        <taxon>Metazoa</taxon>
        <taxon>Ecdysozoa</taxon>
        <taxon>Nematoda</taxon>
        <taxon>Chromadorea</taxon>
        <taxon>Rhabditida</taxon>
        <taxon>Tylenchina</taxon>
        <taxon>Tylenchomorpha</taxon>
        <taxon>Sphaerularioidea</taxon>
        <taxon>Anguinidae</taxon>
        <taxon>Anguininae</taxon>
        <taxon>Ditylenchus</taxon>
    </lineage>
</organism>